<comment type="caution">
    <text evidence="2">The sequence shown here is derived from an EMBL/GenBank/DDBJ whole genome shotgun (WGS) entry which is preliminary data.</text>
</comment>
<gene>
    <name evidence="2" type="ORF">HMPREF0291_11887</name>
</gene>
<protein>
    <recommendedName>
        <fullName evidence="4">Secreted protein</fullName>
    </recommendedName>
</protein>
<feature type="signal peptide" evidence="1">
    <location>
        <begin position="1"/>
        <end position="20"/>
    </location>
</feature>
<proteinExistence type="predicted"/>
<keyword evidence="1" id="KW-0732">Signal</keyword>
<evidence type="ECO:0000256" key="1">
    <source>
        <dbReference type="SAM" id="SignalP"/>
    </source>
</evidence>
<evidence type="ECO:0000313" key="2">
    <source>
        <dbReference type="EMBL" id="EFK54230.1"/>
    </source>
</evidence>
<dbReference type="AlphaFoldDB" id="D7WDJ9"/>
<organism evidence="2 3">
    <name type="scientific">Corynebacterium genitalium ATCC 33030</name>
    <dbReference type="NCBI Taxonomy" id="585529"/>
    <lineage>
        <taxon>Bacteria</taxon>
        <taxon>Bacillati</taxon>
        <taxon>Actinomycetota</taxon>
        <taxon>Actinomycetes</taxon>
        <taxon>Mycobacteriales</taxon>
        <taxon>Corynebacteriaceae</taxon>
        <taxon>Corynebacterium</taxon>
    </lineage>
</organism>
<feature type="chain" id="PRO_5039573073" description="Secreted protein" evidence="1">
    <location>
        <begin position="21"/>
        <end position="159"/>
    </location>
</feature>
<accession>D7WDJ9</accession>
<evidence type="ECO:0000313" key="3">
    <source>
        <dbReference type="Proteomes" id="UP000004208"/>
    </source>
</evidence>
<sequence>MNSRRWRLGALIIVSTVSLAACSAEDTNAAPETEEATVTSVATETAGESATTPADERPIPDVVREAVGPQCGEATRDGEAYNVIAIQGGERCDEAMQAVTEFTSEDSEAVEESEDTWQVSNDWRCGRGTRLEGEPEDAEEYTVNCWDAETRVLLLPKPE</sequence>
<dbReference type="RefSeq" id="WP_005290685.1">
    <property type="nucleotide sequence ID" value="NZ_CM000961.1"/>
</dbReference>
<dbReference type="HOGENOM" id="CLU_1657885_0_0_11"/>
<dbReference type="STRING" id="585529.HMPREF0291_11887"/>
<reference evidence="2" key="1">
    <citation type="submission" date="2010-06" db="EMBL/GenBank/DDBJ databases">
        <authorList>
            <person name="Muzny D."/>
            <person name="Qin X."/>
            <person name="Buhay C."/>
            <person name="Dugan-Rocha S."/>
            <person name="Ding Y."/>
            <person name="Chen G."/>
            <person name="Hawes A."/>
            <person name="Holder M."/>
            <person name="Jhangiani S."/>
            <person name="Johnson A."/>
            <person name="Khan Z."/>
            <person name="Li Z."/>
            <person name="Liu W."/>
            <person name="Liu X."/>
            <person name="Perez L."/>
            <person name="Shen H."/>
            <person name="Wang Q."/>
            <person name="Watt J."/>
            <person name="Xi L."/>
            <person name="Xin Y."/>
            <person name="Zhou J."/>
            <person name="Deng J."/>
            <person name="Jiang H."/>
            <person name="Liu Y."/>
            <person name="Qu J."/>
            <person name="Song X.-Z."/>
            <person name="Zhang L."/>
            <person name="Villasana D."/>
            <person name="Johnson A."/>
            <person name="Liu J."/>
            <person name="Liyanage D."/>
            <person name="Lorensuhewa L."/>
            <person name="Robinson T."/>
            <person name="Song A."/>
            <person name="Song B.-B."/>
            <person name="Dinh H."/>
            <person name="Thornton R."/>
            <person name="Coyle M."/>
            <person name="Francisco L."/>
            <person name="Jackson L."/>
            <person name="Javaid M."/>
            <person name="Korchina V."/>
            <person name="Kovar C."/>
            <person name="Mata R."/>
            <person name="Mathew T."/>
            <person name="Ngo R."/>
            <person name="Nguyen L."/>
            <person name="Nguyen N."/>
            <person name="Okwuonu G."/>
            <person name="Ongeri F."/>
            <person name="Pham C."/>
            <person name="Simmons D."/>
            <person name="Wilczek-Boney K."/>
            <person name="Hale W."/>
            <person name="Jakkamsetti A."/>
            <person name="Pham P."/>
            <person name="Ruth R."/>
            <person name="San Lucas F."/>
            <person name="Warren J."/>
            <person name="Zhang J."/>
            <person name="Zhao Z."/>
            <person name="Zhou C."/>
            <person name="Zhu D."/>
            <person name="Lee S."/>
            <person name="Bess C."/>
            <person name="Blankenburg K."/>
            <person name="Forbes L."/>
            <person name="Fu Q."/>
            <person name="Gubbala S."/>
            <person name="Hirani K."/>
            <person name="Jayaseelan J.C."/>
            <person name="Lara F."/>
            <person name="Munidasa M."/>
            <person name="Palculict T."/>
            <person name="Patil S."/>
            <person name="Pu L.-L."/>
            <person name="Saada N."/>
            <person name="Tang L."/>
            <person name="Weissenberger G."/>
            <person name="Zhu Y."/>
            <person name="Hemphill L."/>
            <person name="Shang Y."/>
            <person name="Youmans B."/>
            <person name="Ayvaz T."/>
            <person name="Ross M."/>
            <person name="Santibanez J."/>
            <person name="Aqrawi P."/>
            <person name="Gross S."/>
            <person name="Joshi V."/>
            <person name="Fowler G."/>
            <person name="Nazareth L."/>
            <person name="Reid J."/>
            <person name="Worley K."/>
            <person name="Petrosino J."/>
            <person name="Highlander S."/>
            <person name="Gibbs R."/>
        </authorList>
    </citation>
    <scope>NUCLEOTIDE SEQUENCE [LARGE SCALE GENOMIC DNA]</scope>
    <source>
        <strain evidence="2">ATCC 33030</strain>
    </source>
</reference>
<dbReference type="Proteomes" id="UP000004208">
    <property type="component" value="Unassembled WGS sequence"/>
</dbReference>
<dbReference type="EMBL" id="ACLJ02000003">
    <property type="protein sequence ID" value="EFK54230.1"/>
    <property type="molecule type" value="Genomic_DNA"/>
</dbReference>
<name>D7WDJ9_9CORY</name>
<dbReference type="PROSITE" id="PS51257">
    <property type="entry name" value="PROKAR_LIPOPROTEIN"/>
    <property type="match status" value="1"/>
</dbReference>
<evidence type="ECO:0008006" key="4">
    <source>
        <dbReference type="Google" id="ProtNLM"/>
    </source>
</evidence>
<keyword evidence="3" id="KW-1185">Reference proteome</keyword>